<gene>
    <name evidence="1" type="ORF">LQG66_02205</name>
</gene>
<proteinExistence type="predicted"/>
<reference evidence="1" key="1">
    <citation type="journal article" date="2024" name="Antonie Van Leeuwenhoek">
        <title>Bradyrhizobium ontarionense sp. nov., a novel bacterial symbiont isolated from Aeschynomene indica (Indian jointvetch), harbours photosynthesis, nitrogen fixation and nitrous oxide (N2O) reductase genes.</title>
        <authorList>
            <person name="Bromfield E.S.P."/>
            <person name="Cloutier S."/>
        </authorList>
    </citation>
    <scope>NUCLEOTIDE SEQUENCE</scope>
    <source>
        <strain evidence="1">A19</strain>
    </source>
</reference>
<keyword evidence="2" id="KW-1185">Reference proteome</keyword>
<dbReference type="Proteomes" id="UP001431010">
    <property type="component" value="Chromosome"/>
</dbReference>
<evidence type="ECO:0000313" key="1">
    <source>
        <dbReference type="EMBL" id="UFZ05158.1"/>
    </source>
</evidence>
<organism evidence="1 2">
    <name type="scientific">Bradyrhizobium ontarionense</name>
    <dbReference type="NCBI Taxonomy" id="2898149"/>
    <lineage>
        <taxon>Bacteria</taxon>
        <taxon>Pseudomonadati</taxon>
        <taxon>Pseudomonadota</taxon>
        <taxon>Alphaproteobacteria</taxon>
        <taxon>Hyphomicrobiales</taxon>
        <taxon>Nitrobacteraceae</taxon>
        <taxon>Bradyrhizobium</taxon>
    </lineage>
</organism>
<dbReference type="InterPro" id="IPR045538">
    <property type="entry name" value="CIS_TMP"/>
</dbReference>
<protein>
    <submittedName>
        <fullName evidence="1">Uncharacterized protein</fullName>
    </submittedName>
</protein>
<sequence>MPQRHAIHRQIVEVTVASAATAERISSVVSDLIRNAVTPLLERMFDEMTPHAEIVRLDRLELDLGRLDLASLQRELPARIAAKLPAAVLQSAALRRSGGDPSGTSARSGRMKPDADAAALLVISHFVTTGTLPWWCDGRGRDLLDRAADAALQRSPANLTHSLRGFVSDPTAMNRLIGHLSDQSLEKIAAALAPDRAAVLRELATLLESTSIADLTPRQRRLVVWRGLLQAACAGARSDLIETALTATAGAAGVPLASLLVACTAAASARPPSRDVAARLAALTAAYSDLAPADAARRREPGLSVSDPALAALHAELAPLTARLPDSAHSAWSAAFERLAQTASGRARDDAISAMLQPLFTAALMTSAEADRLRARLARHAPARQQPEPIAATEDSHAVVTAGVCLLWPFLPRFFARRGLLDDKETGFASLAAQQRAVLLLHHLATGERDAPEFALLLPKVLCGMPPFDPCETADPVSDVESAEAAQLLDAAIAHATCLGTISHAGLRETFLMRPGMLGTRDGAWLLRLEGRSADVLLKRIPWTLQWLRLPWMQAAMRVEW</sequence>
<dbReference type="EMBL" id="CP088156">
    <property type="protein sequence ID" value="UFZ05158.1"/>
    <property type="molecule type" value="Genomic_DNA"/>
</dbReference>
<dbReference type="RefSeq" id="WP_231322950.1">
    <property type="nucleotide sequence ID" value="NZ_CP088156.1"/>
</dbReference>
<dbReference type="Pfam" id="PF19268">
    <property type="entry name" value="CIS_TMP"/>
    <property type="match status" value="1"/>
</dbReference>
<name>A0ABY3RCY9_9BRAD</name>
<evidence type="ECO:0000313" key="2">
    <source>
        <dbReference type="Proteomes" id="UP001431010"/>
    </source>
</evidence>
<accession>A0ABY3RCY9</accession>